<dbReference type="AlphaFoldDB" id="A0A1B5L1J9"/>
<gene>
    <name evidence="1" type="ORF">UVI_02012100</name>
</gene>
<evidence type="ECO:0000313" key="2">
    <source>
        <dbReference type="Proteomes" id="UP000054053"/>
    </source>
</evidence>
<organism evidence="1 2">
    <name type="scientific">Ustilaginoidea virens</name>
    <name type="common">Rice false smut fungus</name>
    <name type="synonym">Villosiclava virens</name>
    <dbReference type="NCBI Taxonomy" id="1159556"/>
    <lineage>
        <taxon>Eukaryota</taxon>
        <taxon>Fungi</taxon>
        <taxon>Dikarya</taxon>
        <taxon>Ascomycota</taxon>
        <taxon>Pezizomycotina</taxon>
        <taxon>Sordariomycetes</taxon>
        <taxon>Hypocreomycetidae</taxon>
        <taxon>Hypocreales</taxon>
        <taxon>Clavicipitaceae</taxon>
        <taxon>Ustilaginoidea</taxon>
    </lineage>
</organism>
<protein>
    <submittedName>
        <fullName evidence="1">Uncharacterized protein</fullName>
    </submittedName>
</protein>
<comment type="caution">
    <text evidence="1">The sequence shown here is derived from an EMBL/GenBank/DDBJ whole genome shotgun (WGS) entry which is preliminary data.</text>
</comment>
<accession>A0A1B5L1J9</accession>
<evidence type="ECO:0000313" key="1">
    <source>
        <dbReference type="EMBL" id="GAO16891.1"/>
    </source>
</evidence>
<dbReference type="EMBL" id="BBTG02000004">
    <property type="protein sequence ID" value="GAO16891.1"/>
    <property type="molecule type" value="Genomic_DNA"/>
</dbReference>
<proteinExistence type="predicted"/>
<dbReference type="Proteomes" id="UP000054053">
    <property type="component" value="Unassembled WGS sequence"/>
</dbReference>
<name>A0A1B5L1J9_USTVR</name>
<reference evidence="2" key="1">
    <citation type="journal article" date="2016" name="Genome Announc.">
        <title>Genome sequence of Ustilaginoidea virens IPU010, a rice pathogenic fungus causing false smut.</title>
        <authorList>
            <person name="Kumagai T."/>
            <person name="Ishii T."/>
            <person name="Terai G."/>
            <person name="Umemura M."/>
            <person name="Machida M."/>
            <person name="Asai K."/>
        </authorList>
    </citation>
    <scope>NUCLEOTIDE SEQUENCE [LARGE SCALE GENOMIC DNA]</scope>
    <source>
        <strain evidence="2">IPU010</strain>
    </source>
</reference>
<sequence>MPCFRFVKNTLNDGVKRQRYLRNVDILLQVQETQLEIVQSLLRYRNARLGIDVGAAPGSVCEMLAPQDVLGIISKTGATRKGFGITAVVQQISRLLKLISGSSEGDLANGDEVLNHAFGFNRWES</sequence>